<dbReference type="FunFam" id="3.30.50.10:FF:000002">
    <property type="entry name" value="Gata transcription factor gatad"/>
    <property type="match status" value="1"/>
</dbReference>
<keyword evidence="2" id="KW-0479">Metal-binding</keyword>
<organism evidence="11">
    <name type="scientific">Lepeophtheirus salmonis</name>
    <name type="common">Salmon louse</name>
    <name type="synonym">Caligus salmonis</name>
    <dbReference type="NCBI Taxonomy" id="72036"/>
    <lineage>
        <taxon>Eukaryota</taxon>
        <taxon>Metazoa</taxon>
        <taxon>Ecdysozoa</taxon>
        <taxon>Arthropoda</taxon>
        <taxon>Crustacea</taxon>
        <taxon>Multicrustacea</taxon>
        <taxon>Hexanauplia</taxon>
        <taxon>Copepoda</taxon>
        <taxon>Siphonostomatoida</taxon>
        <taxon>Caligidae</taxon>
        <taxon>Lepeophtheirus</taxon>
    </lineage>
</organism>
<dbReference type="PROSITE" id="PS50114">
    <property type="entry name" value="GATA_ZN_FINGER_2"/>
    <property type="match status" value="2"/>
</dbReference>
<evidence type="ECO:0000256" key="8">
    <source>
        <dbReference type="PROSITE-ProRule" id="PRU00094"/>
    </source>
</evidence>
<dbReference type="PROSITE" id="PS00344">
    <property type="entry name" value="GATA_ZN_FINGER_1"/>
    <property type="match status" value="2"/>
</dbReference>
<feature type="region of interest" description="Disordered" evidence="9">
    <location>
        <begin position="137"/>
        <end position="180"/>
    </location>
</feature>
<dbReference type="InterPro" id="IPR013088">
    <property type="entry name" value="Znf_NHR/GATA"/>
</dbReference>
<dbReference type="SUPFAM" id="SSF57716">
    <property type="entry name" value="Glucocorticoid receptor-like (DNA-binding domain)"/>
    <property type="match status" value="2"/>
</dbReference>
<feature type="compositionally biased region" description="Low complexity" evidence="9">
    <location>
        <begin position="363"/>
        <end position="378"/>
    </location>
</feature>
<keyword evidence="7" id="KW-0539">Nucleus</keyword>
<dbReference type="AlphaFoldDB" id="A0A0K2V3P5"/>
<dbReference type="GO" id="GO:0000122">
    <property type="term" value="P:negative regulation of transcription by RNA polymerase II"/>
    <property type="evidence" value="ECO:0007669"/>
    <property type="project" value="TreeGrafter"/>
</dbReference>
<dbReference type="PANTHER" id="PTHR10071:SF281">
    <property type="entry name" value="BOX A-BINDING FACTOR-RELATED"/>
    <property type="match status" value="1"/>
</dbReference>
<evidence type="ECO:0000256" key="9">
    <source>
        <dbReference type="SAM" id="MobiDB-lite"/>
    </source>
</evidence>
<comment type="subcellular location">
    <subcellularLocation>
        <location evidence="1">Nucleus</location>
    </subcellularLocation>
</comment>
<feature type="domain" description="GATA-type" evidence="10">
    <location>
        <begin position="190"/>
        <end position="246"/>
    </location>
</feature>
<proteinExistence type="predicted"/>
<feature type="compositionally biased region" description="Low complexity" evidence="9">
    <location>
        <begin position="153"/>
        <end position="163"/>
    </location>
</feature>
<dbReference type="GO" id="GO:0000981">
    <property type="term" value="F:DNA-binding transcription factor activity, RNA polymerase II-specific"/>
    <property type="evidence" value="ECO:0007669"/>
    <property type="project" value="TreeGrafter"/>
</dbReference>
<dbReference type="Gene3D" id="3.30.50.10">
    <property type="entry name" value="Erythroid Transcription Factor GATA-1, subunit A"/>
    <property type="match status" value="2"/>
</dbReference>
<keyword evidence="4" id="KW-0862">Zinc</keyword>
<evidence type="ECO:0000256" key="3">
    <source>
        <dbReference type="ARBA" id="ARBA00022771"/>
    </source>
</evidence>
<dbReference type="GeneID" id="121127919"/>
<feature type="region of interest" description="Disordered" evidence="9">
    <location>
        <begin position="350"/>
        <end position="378"/>
    </location>
</feature>
<evidence type="ECO:0000256" key="2">
    <source>
        <dbReference type="ARBA" id="ARBA00022723"/>
    </source>
</evidence>
<dbReference type="GO" id="GO:0045165">
    <property type="term" value="P:cell fate commitment"/>
    <property type="evidence" value="ECO:0007669"/>
    <property type="project" value="TreeGrafter"/>
</dbReference>
<name>A0A0K2V3P5_LEPSM</name>
<dbReference type="GO" id="GO:0000978">
    <property type="term" value="F:RNA polymerase II cis-regulatory region sequence-specific DNA binding"/>
    <property type="evidence" value="ECO:0007669"/>
    <property type="project" value="TreeGrafter"/>
</dbReference>
<dbReference type="SMART" id="SM00401">
    <property type="entry name" value="ZnF_GATA"/>
    <property type="match status" value="2"/>
</dbReference>
<reference evidence="11" key="1">
    <citation type="submission" date="2014-05" db="EMBL/GenBank/DDBJ databases">
        <authorList>
            <person name="Chronopoulou M."/>
        </authorList>
    </citation>
    <scope>NUCLEOTIDE SEQUENCE</scope>
    <source>
        <tissue evidence="11">Whole organism</tissue>
    </source>
</reference>
<feature type="non-terminal residue" evidence="11">
    <location>
        <position position="378"/>
    </location>
</feature>
<dbReference type="CDD" id="cd00202">
    <property type="entry name" value="ZnF_GATA"/>
    <property type="match status" value="2"/>
</dbReference>
<dbReference type="Pfam" id="PF00320">
    <property type="entry name" value="GATA"/>
    <property type="match status" value="2"/>
</dbReference>
<dbReference type="RefSeq" id="XP_040579433.1">
    <property type="nucleotide sequence ID" value="XM_040723499.2"/>
</dbReference>
<evidence type="ECO:0000256" key="7">
    <source>
        <dbReference type="ARBA" id="ARBA00023242"/>
    </source>
</evidence>
<dbReference type="FunFam" id="3.30.50.10:FF:000036">
    <property type="entry name" value="Endothelial transcription factor GATA-2"/>
    <property type="match status" value="1"/>
</dbReference>
<evidence type="ECO:0000313" key="11">
    <source>
        <dbReference type="EMBL" id="CDW45168.1"/>
    </source>
</evidence>
<evidence type="ECO:0000256" key="5">
    <source>
        <dbReference type="ARBA" id="ARBA00023015"/>
    </source>
</evidence>
<sequence length="378" mass="42648">MFMMTGTNNPALSYQDNESEKDHNVLCSYANNVVSIPSSLAHLRKENESSSSTYSTFIQSALIHFEIIKNIQNGLLSAAQLPHNNYWSNAYHNYYDQQHNQSQQQQINGVGYTASTTNNNGSNPPQGLQYQRNEKLNLESPPTPESILSGEDSNPSSPTNTSLSEERRKSIELSTPVQSHSKVQKIQSRAKEGRECVNCGATSTPLWRRDGNGHYLCNACGLYYKMNGSNRPLVKPKNSRVSTSKREGTVCSNCKTNQTTLWRRTPSGETVCNACGLYQKLHNTPRPITLKKECIQTRNRKMTTSSTNKSESSWSHPYVYAYNNSHHNRQQDQSQSSTNNTHHNLHLRYQQQQQQMYHSNNPSQSSLQLATSSSSNFK</sequence>
<dbReference type="PANTHER" id="PTHR10071">
    <property type="entry name" value="TRANSCRIPTION FACTOR GATA FAMILY MEMBER"/>
    <property type="match status" value="1"/>
</dbReference>
<dbReference type="PRINTS" id="PR00619">
    <property type="entry name" value="GATAZNFINGER"/>
</dbReference>
<dbReference type="GO" id="GO:0045944">
    <property type="term" value="P:positive regulation of transcription by RNA polymerase II"/>
    <property type="evidence" value="ECO:0007669"/>
    <property type="project" value="TreeGrafter"/>
</dbReference>
<evidence type="ECO:0000256" key="4">
    <source>
        <dbReference type="ARBA" id="ARBA00022833"/>
    </source>
</evidence>
<dbReference type="GO" id="GO:0005634">
    <property type="term" value="C:nucleus"/>
    <property type="evidence" value="ECO:0007669"/>
    <property type="project" value="UniProtKB-SubCell"/>
</dbReference>
<protein>
    <recommendedName>
        <fullName evidence="10">GATA-type domain-containing protein</fullName>
    </recommendedName>
</protein>
<evidence type="ECO:0000259" key="10">
    <source>
        <dbReference type="PROSITE" id="PS50114"/>
    </source>
</evidence>
<evidence type="ECO:0000256" key="6">
    <source>
        <dbReference type="ARBA" id="ARBA00023163"/>
    </source>
</evidence>
<dbReference type="EMBL" id="HACA01027807">
    <property type="protein sequence ID" value="CDW45168.1"/>
    <property type="molecule type" value="Transcribed_RNA"/>
</dbReference>
<evidence type="ECO:0000256" key="1">
    <source>
        <dbReference type="ARBA" id="ARBA00004123"/>
    </source>
</evidence>
<dbReference type="InterPro" id="IPR000679">
    <property type="entry name" value="Znf_GATA"/>
</dbReference>
<dbReference type="RefSeq" id="XP_040579432.1">
    <property type="nucleotide sequence ID" value="XM_040723498.2"/>
</dbReference>
<dbReference type="InterPro" id="IPR039355">
    <property type="entry name" value="Transcription_factor_GATA"/>
</dbReference>
<keyword evidence="3 8" id="KW-0863">Zinc-finger</keyword>
<accession>A0A0K2V3P5</accession>
<keyword evidence="6" id="KW-0804">Transcription</keyword>
<dbReference type="OrthoDB" id="515401at2759"/>
<feature type="domain" description="GATA-type" evidence="10">
    <location>
        <begin position="245"/>
        <end position="298"/>
    </location>
</feature>
<dbReference type="GO" id="GO:0008270">
    <property type="term" value="F:zinc ion binding"/>
    <property type="evidence" value="ECO:0007669"/>
    <property type="project" value="UniProtKB-KW"/>
</dbReference>
<keyword evidence="5" id="KW-0805">Transcription regulation</keyword>